<name>A0A2R9SXP7_9BACL</name>
<gene>
    <name evidence="1" type="ORF">PVOR_07890</name>
</gene>
<evidence type="ECO:0000313" key="2">
    <source>
        <dbReference type="Proteomes" id="UP000003094"/>
    </source>
</evidence>
<evidence type="ECO:0000313" key="1">
    <source>
        <dbReference type="EMBL" id="EFU42198.1"/>
    </source>
</evidence>
<dbReference type="EMBL" id="ADHJ01000014">
    <property type="protein sequence ID" value="EFU42198.1"/>
    <property type="molecule type" value="Genomic_DNA"/>
</dbReference>
<sequence length="46" mass="5624">MDGNSPLKHSFKRRDSMDFFISPARRFLYTIYVQKKRKPILRLAFF</sequence>
<comment type="caution">
    <text evidence="1">The sequence shown here is derived from an EMBL/GenBank/DDBJ whole genome shotgun (WGS) entry which is preliminary data.</text>
</comment>
<organism evidence="1 2">
    <name type="scientific">Paenibacillus vortex V453</name>
    <dbReference type="NCBI Taxonomy" id="715225"/>
    <lineage>
        <taxon>Bacteria</taxon>
        <taxon>Bacillati</taxon>
        <taxon>Bacillota</taxon>
        <taxon>Bacilli</taxon>
        <taxon>Bacillales</taxon>
        <taxon>Paenibacillaceae</taxon>
        <taxon>Paenibacillus</taxon>
    </lineage>
</organism>
<accession>A0A2R9SXP7</accession>
<keyword evidence="2" id="KW-1185">Reference proteome</keyword>
<dbReference type="KEGG" id="pvo:PVOR_07890"/>
<protein>
    <submittedName>
        <fullName evidence="1">Uncharacterized protein</fullName>
    </submittedName>
</protein>
<dbReference type="Proteomes" id="UP000003094">
    <property type="component" value="Unassembled WGS sequence"/>
</dbReference>
<dbReference type="AlphaFoldDB" id="A0A2R9SXP7"/>
<proteinExistence type="predicted"/>
<reference evidence="1 2" key="1">
    <citation type="journal article" date="2010" name="BMC Genomics">
        <title>Genome sequence of the pattern forming Paenibacillus vortex bacterium reveals potential for thriving in complex environments.</title>
        <authorList>
            <person name="Sirota-Madi A."/>
            <person name="Olender T."/>
            <person name="Helman Y."/>
            <person name="Ingham C."/>
            <person name="Brainis I."/>
            <person name="Roth D."/>
            <person name="Hagi E."/>
            <person name="Brodsky L."/>
            <person name="Leshkowitz D."/>
            <person name="Galatenko V."/>
            <person name="Nikolaev V."/>
            <person name="Mugasimangalam R.C."/>
            <person name="Bransburg-Zabary S."/>
            <person name="Gutnick D.L."/>
            <person name="Lancet D."/>
            <person name="Ben-Jacob E."/>
        </authorList>
    </citation>
    <scope>NUCLEOTIDE SEQUENCE [LARGE SCALE GENOMIC DNA]</scope>
    <source>
        <strain evidence="1 2">V453</strain>
    </source>
</reference>